<feature type="compositionally biased region" description="Low complexity" evidence="1">
    <location>
        <begin position="27"/>
        <end position="48"/>
    </location>
</feature>
<feature type="compositionally biased region" description="Low complexity" evidence="1">
    <location>
        <begin position="240"/>
        <end position="251"/>
    </location>
</feature>
<feature type="compositionally biased region" description="Low complexity" evidence="1">
    <location>
        <begin position="179"/>
        <end position="220"/>
    </location>
</feature>
<organism evidence="3 4">
    <name type="scientific">Streptomyces kanamyceticus</name>
    <dbReference type="NCBI Taxonomy" id="1967"/>
    <lineage>
        <taxon>Bacteria</taxon>
        <taxon>Bacillati</taxon>
        <taxon>Actinomycetota</taxon>
        <taxon>Actinomycetes</taxon>
        <taxon>Kitasatosporales</taxon>
        <taxon>Streptomycetaceae</taxon>
        <taxon>Streptomyces</taxon>
    </lineage>
</organism>
<proteinExistence type="predicted"/>
<evidence type="ECO:0000259" key="2">
    <source>
        <dbReference type="PROSITE" id="PS50234"/>
    </source>
</evidence>
<dbReference type="Proteomes" id="UP000325529">
    <property type="component" value="Chromosome"/>
</dbReference>
<dbReference type="Pfam" id="PF10138">
    <property type="entry name" value="vWA-TerF-like"/>
    <property type="match status" value="1"/>
</dbReference>
<dbReference type="Gene3D" id="3.40.50.410">
    <property type="entry name" value="von Willebrand factor, type A domain"/>
    <property type="match status" value="1"/>
</dbReference>
<dbReference type="KEGG" id="ska:CP970_20825"/>
<dbReference type="PROSITE" id="PS50234">
    <property type="entry name" value="VWFA"/>
    <property type="match status" value="1"/>
</dbReference>
<keyword evidence="4" id="KW-1185">Reference proteome</keyword>
<evidence type="ECO:0000256" key="1">
    <source>
        <dbReference type="SAM" id="MobiDB-lite"/>
    </source>
</evidence>
<protein>
    <submittedName>
        <fullName evidence="3">VWA domain-containing protein</fullName>
    </submittedName>
</protein>
<feature type="compositionally biased region" description="Polar residues" evidence="1">
    <location>
        <begin position="259"/>
        <end position="273"/>
    </location>
</feature>
<dbReference type="AlphaFoldDB" id="A0A5J6GGP6"/>
<accession>A0A5J6GGP6</accession>
<reference evidence="3 4" key="1">
    <citation type="submission" date="2017-09" db="EMBL/GenBank/DDBJ databases">
        <authorList>
            <person name="Lee N."/>
            <person name="Cho B.-K."/>
        </authorList>
    </citation>
    <scope>NUCLEOTIDE SEQUENCE [LARGE SCALE GENOMIC DNA]</scope>
    <source>
        <strain evidence="3 4">ATCC 12853</strain>
    </source>
</reference>
<feature type="compositionally biased region" description="Low complexity" evidence="1">
    <location>
        <begin position="147"/>
        <end position="165"/>
    </location>
</feature>
<dbReference type="InterPro" id="IPR002035">
    <property type="entry name" value="VWF_A"/>
</dbReference>
<evidence type="ECO:0000313" key="3">
    <source>
        <dbReference type="EMBL" id="QEU93028.1"/>
    </source>
</evidence>
<name>A0A5J6GGP6_STRKN</name>
<dbReference type="SUPFAM" id="SSF53300">
    <property type="entry name" value="vWA-like"/>
    <property type="match status" value="1"/>
</dbReference>
<sequence>MGILNRLRNAFGRSRKESVPEAREPEVAASPEVAAAPEQSVSVSVPAPSSEPTPEPTPRASVPSPSPEPSPSEVDDLVAAAFDNITVPAPSAEPTPEPTAAIPSPAKRDATETEAEAPAAQETAEATSPSSEDALAEPPTTEKPDATEAVAAETTTEATSPSPETADAEPPTAEKPDATEAVAAEATTEATPPSTETADAEPPTAQEPDAADNAAAAVATPPHPKAEDTQPLTAQEPDAADNAAAAVGNRPAGRDGWAQPTSPSSENEGTQSSDQDTAPAPQADPEATEPAPQAQPVATEPEPEPQADAPQPEADPAEEPGAGAPASTLATVKSKAPGLATAYKAAAAALKKRNLTGTRAPVYLVLDRSGSMRPFYKDGSAQSLAEQVLALAAHTDPDATVHVVFFSTEIDGTGTLTLPEYEGRVDELHAAAGRMGRTSYHRAIEEVVAHYEKSDHKENGTPALVVFQTDGPPDAKGVATQALKDAAAHPLFFQFVAFGEHDAKGFDYLRKLKADNAAFFHAGPAPRELTDKELYEGVLASWRP</sequence>
<feature type="domain" description="VWFA" evidence="2">
    <location>
        <begin position="361"/>
        <end position="538"/>
    </location>
</feature>
<dbReference type="InterPro" id="IPR036465">
    <property type="entry name" value="vWFA_dom_sf"/>
</dbReference>
<evidence type="ECO:0000313" key="4">
    <source>
        <dbReference type="Proteomes" id="UP000325529"/>
    </source>
</evidence>
<dbReference type="SMART" id="SM00327">
    <property type="entry name" value="VWA"/>
    <property type="match status" value="1"/>
</dbReference>
<feature type="compositionally biased region" description="Low complexity" evidence="1">
    <location>
        <begin position="274"/>
        <end position="326"/>
    </location>
</feature>
<dbReference type="EMBL" id="CP023699">
    <property type="protein sequence ID" value="QEU93028.1"/>
    <property type="molecule type" value="Genomic_DNA"/>
</dbReference>
<feature type="compositionally biased region" description="Basic and acidic residues" evidence="1">
    <location>
        <begin position="14"/>
        <end position="26"/>
    </location>
</feature>
<feature type="region of interest" description="Disordered" evidence="1">
    <location>
        <begin position="1"/>
        <end position="330"/>
    </location>
</feature>
<feature type="compositionally biased region" description="Low complexity" evidence="1">
    <location>
        <begin position="116"/>
        <end position="133"/>
    </location>
</feature>
<dbReference type="CDD" id="cd00198">
    <property type="entry name" value="vWFA"/>
    <property type="match status" value="1"/>
</dbReference>
<gene>
    <name evidence="3" type="ORF">CP970_20825</name>
</gene>
<dbReference type="InterPro" id="IPR019303">
    <property type="entry name" value="vWA_TerF_C"/>
</dbReference>